<dbReference type="Gene3D" id="3.30.1490.20">
    <property type="entry name" value="ATP-grasp fold, A domain"/>
    <property type="match status" value="1"/>
</dbReference>
<dbReference type="PIRSF" id="PIRSF000854">
    <property type="entry name" value="PEP_synthase"/>
    <property type="match status" value="1"/>
</dbReference>
<dbReference type="NCBIfam" id="NF005057">
    <property type="entry name" value="PRK06464.1"/>
    <property type="match status" value="1"/>
</dbReference>
<keyword evidence="12 15" id="KW-0460">Magnesium</keyword>
<dbReference type="InterPro" id="IPR006319">
    <property type="entry name" value="PEP_synth"/>
</dbReference>
<dbReference type="Proteomes" id="UP000595197">
    <property type="component" value="Chromosome"/>
</dbReference>
<dbReference type="PANTHER" id="PTHR43030:SF1">
    <property type="entry name" value="PHOSPHOENOLPYRUVATE SYNTHASE"/>
    <property type="match status" value="1"/>
</dbReference>
<dbReference type="SUPFAM" id="SSF56059">
    <property type="entry name" value="Glutathione synthetase ATP-binding domain-like"/>
    <property type="match status" value="1"/>
</dbReference>
<evidence type="ECO:0000256" key="9">
    <source>
        <dbReference type="ARBA" id="ARBA00022741"/>
    </source>
</evidence>
<dbReference type="InterPro" id="IPR002192">
    <property type="entry name" value="PPDK_AMP/ATP-bd"/>
</dbReference>
<protein>
    <recommendedName>
        <fullName evidence="6 15">Phosphoenolpyruvate synthase</fullName>
        <shortName evidence="15">PEP synthase</shortName>
        <ecNumber evidence="5 15">2.7.9.2</ecNumber>
    </recommendedName>
    <alternativeName>
        <fullName evidence="13 15">Pyruvate, water dikinase</fullName>
    </alternativeName>
</protein>
<evidence type="ECO:0000256" key="6">
    <source>
        <dbReference type="ARBA" id="ARBA00021623"/>
    </source>
</evidence>
<evidence type="ECO:0000256" key="2">
    <source>
        <dbReference type="ARBA" id="ARBA00002988"/>
    </source>
</evidence>
<dbReference type="Pfam" id="PF01326">
    <property type="entry name" value="PPDK_N"/>
    <property type="match status" value="1"/>
</dbReference>
<dbReference type="SUPFAM" id="SSF51621">
    <property type="entry name" value="Phosphoenolpyruvate/pyruvate domain"/>
    <property type="match status" value="1"/>
</dbReference>
<dbReference type="InterPro" id="IPR013815">
    <property type="entry name" value="ATP_grasp_subdomain_1"/>
</dbReference>
<dbReference type="SUPFAM" id="SSF52009">
    <property type="entry name" value="Phosphohistidine domain"/>
    <property type="match status" value="1"/>
</dbReference>
<organism evidence="19 20">
    <name type="scientific">Skermanella cutis</name>
    <dbReference type="NCBI Taxonomy" id="2775420"/>
    <lineage>
        <taxon>Bacteria</taxon>
        <taxon>Pseudomonadati</taxon>
        <taxon>Pseudomonadota</taxon>
        <taxon>Alphaproteobacteria</taxon>
        <taxon>Rhodospirillales</taxon>
        <taxon>Azospirillaceae</taxon>
        <taxon>Skermanella</taxon>
    </lineage>
</organism>
<dbReference type="PANTHER" id="PTHR43030">
    <property type="entry name" value="PHOSPHOENOLPYRUVATE SYNTHASE"/>
    <property type="match status" value="1"/>
</dbReference>
<dbReference type="EC" id="2.7.9.2" evidence="5 15"/>
<evidence type="ECO:0000256" key="1">
    <source>
        <dbReference type="ARBA" id="ARBA00001946"/>
    </source>
</evidence>
<feature type="domain" description="PEP-utilising enzyme C-terminal" evidence="18">
    <location>
        <begin position="482"/>
        <end position="788"/>
    </location>
</feature>
<dbReference type="InterPro" id="IPR000121">
    <property type="entry name" value="PEP_util_C"/>
</dbReference>
<keyword evidence="7 15" id="KW-0808">Transferase</keyword>
<gene>
    <name evidence="19" type="primary">ppsA</name>
    <name evidence="19" type="ORF">IGS68_11195</name>
</gene>
<dbReference type="Pfam" id="PF00391">
    <property type="entry name" value="PEP-utilizers"/>
    <property type="match status" value="1"/>
</dbReference>
<comment type="pathway">
    <text evidence="3 15">Carbohydrate biosynthesis; gluconeogenesis.</text>
</comment>
<keyword evidence="11 15" id="KW-0067">ATP-binding</keyword>
<dbReference type="GO" id="GO:0008986">
    <property type="term" value="F:pyruvate, water dikinase activity"/>
    <property type="evidence" value="ECO:0007669"/>
    <property type="project" value="UniProtKB-EC"/>
</dbReference>
<evidence type="ECO:0000256" key="8">
    <source>
        <dbReference type="ARBA" id="ARBA00022723"/>
    </source>
</evidence>
<feature type="domain" description="PEP-utilising enzyme mobile" evidence="16">
    <location>
        <begin position="386"/>
        <end position="456"/>
    </location>
</feature>
<evidence type="ECO:0000256" key="5">
    <source>
        <dbReference type="ARBA" id="ARBA00011996"/>
    </source>
</evidence>
<dbReference type="Gene3D" id="3.30.470.20">
    <property type="entry name" value="ATP-grasp fold, B domain"/>
    <property type="match status" value="1"/>
</dbReference>
<evidence type="ECO:0000313" key="19">
    <source>
        <dbReference type="EMBL" id="QQP91725.1"/>
    </source>
</evidence>
<dbReference type="InterPro" id="IPR015813">
    <property type="entry name" value="Pyrv/PenolPyrv_kinase-like_dom"/>
</dbReference>
<keyword evidence="9 15" id="KW-0547">Nucleotide-binding</keyword>
<evidence type="ECO:0000259" key="17">
    <source>
        <dbReference type="Pfam" id="PF01326"/>
    </source>
</evidence>
<dbReference type="PROSITE" id="PS00370">
    <property type="entry name" value="PEP_ENZYMES_PHOS_SITE"/>
    <property type="match status" value="1"/>
</dbReference>
<dbReference type="InterPro" id="IPR023151">
    <property type="entry name" value="PEP_util_CS"/>
</dbReference>
<accession>A0ABX7BDQ3</accession>
<evidence type="ECO:0000313" key="20">
    <source>
        <dbReference type="Proteomes" id="UP000595197"/>
    </source>
</evidence>
<evidence type="ECO:0000256" key="7">
    <source>
        <dbReference type="ARBA" id="ARBA00022679"/>
    </source>
</evidence>
<proteinExistence type="inferred from homology"/>
<evidence type="ECO:0000259" key="18">
    <source>
        <dbReference type="Pfam" id="PF02896"/>
    </source>
</evidence>
<evidence type="ECO:0000256" key="13">
    <source>
        <dbReference type="ARBA" id="ARBA00033470"/>
    </source>
</evidence>
<evidence type="ECO:0000256" key="10">
    <source>
        <dbReference type="ARBA" id="ARBA00022777"/>
    </source>
</evidence>
<evidence type="ECO:0000256" key="4">
    <source>
        <dbReference type="ARBA" id="ARBA00007837"/>
    </source>
</evidence>
<comment type="function">
    <text evidence="2 15">Catalyzes the phosphorylation of pyruvate to phosphoenolpyruvate.</text>
</comment>
<comment type="similarity">
    <text evidence="4 15">Belongs to the PEP-utilizing enzyme family.</text>
</comment>
<dbReference type="Gene3D" id="3.50.30.10">
    <property type="entry name" value="Phosphohistidine domain"/>
    <property type="match status" value="1"/>
</dbReference>
<evidence type="ECO:0000256" key="11">
    <source>
        <dbReference type="ARBA" id="ARBA00022840"/>
    </source>
</evidence>
<sequence length="802" mass="87502">MPDETYIRWFSELGRDDVPSVGGKNASLGEMYRNLKPLGVDVPDGFALTADAFRDALTEARAWDELHGLLDGLDKSDVAGLARAGARAREIVYAAGLTPRIEAEVKAAWRRLLSEYGEGLTVAVRSSATAEDLPTASFAGQHETYLNVAGEAMLLDAVRRCHASLFTDRAISYRVDQGFDHFKVALSVGVQKMVRSDLASAGVMFTLDTESGFRDAVFITGAYGLGETVVQGAVDPDEFYVHKPTFRDGYRAVLRRRLGEKQVRMVYRPGRSREPTRVVQTPRADRERFCLSDAEVLRLAGIAIRIEDHYCQPMDIEWAKDGLDGGLYIVQARPETVASRSSALELESFVPEGKGRPLASGRAVGGRIAGGPVRVVTDAHHLASFRPGEVLVADTTTPDWEPVMKTAAAIVTNRGGRTCHAAIVARELGIPAVVGAEHATEALADGQTVTVSCAEGDTGMVYDGVVPFRVERLDLSRLSRPRTRIMVNLGNPDQAFQTARLPVDGVGLARMEFIIAEAIKAHPMALIHPERVEDDGERGRIARLIRHHADGGACFVERLSEGIGTIAAAFYPRPVIVRLSDFKTNEYASLVGGRWFEPVEENPMLGFRGAARYAHPAYEEGFALECRALARVRRDMGLTNVKVMVPFCRRLDEAERVIGAMARHGLERGTDGLEVYVMCEIPNNVLLVDEFSKLFDGFSIGSNDLTQLTLGVDRDSPLVAFDFDERDPGVLAFLRQAVEGAKRNGRPCGICGQAPSDYPEIAEFLVRLGIDSISLTPDSVLKTLRAVVELEQGLGRPARDAG</sequence>
<evidence type="ECO:0000256" key="15">
    <source>
        <dbReference type="PIRNR" id="PIRNR000854"/>
    </source>
</evidence>
<dbReference type="Pfam" id="PF02896">
    <property type="entry name" value="PEP-utilizers_C"/>
    <property type="match status" value="1"/>
</dbReference>
<comment type="cofactor">
    <cofactor evidence="1 15">
        <name>Mg(2+)</name>
        <dbReference type="ChEBI" id="CHEBI:18420"/>
    </cofactor>
</comment>
<dbReference type="InterPro" id="IPR008279">
    <property type="entry name" value="PEP-util_enz_mobile_dom"/>
</dbReference>
<dbReference type="InterPro" id="IPR036637">
    <property type="entry name" value="Phosphohistidine_dom_sf"/>
</dbReference>
<dbReference type="InterPro" id="IPR018274">
    <property type="entry name" value="PEP_util_AS"/>
</dbReference>
<comment type="catalytic activity">
    <reaction evidence="14 15">
        <text>pyruvate + ATP + H2O = phosphoenolpyruvate + AMP + phosphate + 2 H(+)</text>
        <dbReference type="Rhea" id="RHEA:11364"/>
        <dbReference type="ChEBI" id="CHEBI:15361"/>
        <dbReference type="ChEBI" id="CHEBI:15377"/>
        <dbReference type="ChEBI" id="CHEBI:15378"/>
        <dbReference type="ChEBI" id="CHEBI:30616"/>
        <dbReference type="ChEBI" id="CHEBI:43474"/>
        <dbReference type="ChEBI" id="CHEBI:58702"/>
        <dbReference type="ChEBI" id="CHEBI:456215"/>
        <dbReference type="EC" id="2.7.9.2"/>
    </reaction>
</comment>
<name>A0ABX7BDQ3_9PROT</name>
<dbReference type="NCBIfam" id="TIGR01418">
    <property type="entry name" value="PEP_synth"/>
    <property type="match status" value="1"/>
</dbReference>
<dbReference type="RefSeq" id="WP_201079940.1">
    <property type="nucleotide sequence ID" value="NZ_CP067420.1"/>
</dbReference>
<dbReference type="Gene3D" id="3.20.20.60">
    <property type="entry name" value="Phosphoenolpyruvate-binding domains"/>
    <property type="match status" value="1"/>
</dbReference>
<reference evidence="19" key="1">
    <citation type="submission" date="2021-02" db="EMBL/GenBank/DDBJ databases">
        <title>Skermanella TT6 skin isolate.</title>
        <authorList>
            <person name="Lee K."/>
            <person name="Ganzorig M."/>
        </authorList>
    </citation>
    <scope>NUCLEOTIDE SEQUENCE</scope>
    <source>
        <strain evidence="19">TT6</strain>
    </source>
</reference>
<evidence type="ECO:0000256" key="12">
    <source>
        <dbReference type="ARBA" id="ARBA00022842"/>
    </source>
</evidence>
<dbReference type="PROSITE" id="PS00742">
    <property type="entry name" value="PEP_ENZYMES_2"/>
    <property type="match status" value="1"/>
</dbReference>
<dbReference type="EMBL" id="CP067420">
    <property type="protein sequence ID" value="QQP91725.1"/>
    <property type="molecule type" value="Genomic_DNA"/>
</dbReference>
<evidence type="ECO:0000259" key="16">
    <source>
        <dbReference type="Pfam" id="PF00391"/>
    </source>
</evidence>
<keyword evidence="10 15" id="KW-0418">Kinase</keyword>
<keyword evidence="8 15" id="KW-0479">Metal-binding</keyword>
<keyword evidence="20" id="KW-1185">Reference proteome</keyword>
<dbReference type="InterPro" id="IPR040442">
    <property type="entry name" value="Pyrv_kinase-like_dom_sf"/>
</dbReference>
<evidence type="ECO:0000256" key="14">
    <source>
        <dbReference type="ARBA" id="ARBA00047700"/>
    </source>
</evidence>
<evidence type="ECO:0000256" key="3">
    <source>
        <dbReference type="ARBA" id="ARBA00004742"/>
    </source>
</evidence>
<feature type="domain" description="Pyruvate phosphate dikinase AMP/ATP-binding" evidence="17">
    <location>
        <begin position="19"/>
        <end position="343"/>
    </location>
</feature>